<accession>A0AAJ7FLA3</accession>
<comment type="similarity">
    <text evidence="9">Belongs to the DRC2 family.</text>
</comment>
<sequence>MPAKKKKGKASKLARMSDEERTRYLQHRAELELEAKRRKQQLIAVFTKNKLKREEAFSRLNTAKINEQWRFILRQIKCRELYVHVEYLWKNFDRTLETRDAVIQKLYDELETADADHRRSQEAHVTMLDRLIGMHRDRLATLRINYQQALKKIECGEVKELQELKKELNEDAKHLQTIIFAQKECLATKLAQTRTRNAVNTHNIVYSKEETLSELSRDIGSKMEDMWVQLNSIISEYMSNTESKRKQYEYLKEQDDAARMEAALFPKHQAQLQDTIEKLKEDLDVLSRDCEDTTTELRDQVQELNKRIWKLRHDTKLAGTIDAIQLKRLSVISAGVIKELESCKDKGMTLKLLLKICSNLELPLPAIEKYAICNENTGKESYSKYITNPYNKMEKFWEKYNRIKAENILMRKDHDRLCAENKRLRHNLRTYLITVVRSPASRPHTAI</sequence>
<keyword evidence="3" id="KW-0282">Flagellum</keyword>
<dbReference type="InterPro" id="IPR039505">
    <property type="entry name" value="DRC1/2_N"/>
</dbReference>
<evidence type="ECO:0000313" key="16">
    <source>
        <dbReference type="RefSeq" id="XP_015597394.1"/>
    </source>
</evidence>
<dbReference type="RefSeq" id="XP_015597394.1">
    <property type="nucleotide sequence ID" value="XM_015741908.2"/>
</dbReference>
<keyword evidence="2" id="KW-0963">Cytoplasm</keyword>
<evidence type="ECO:0000256" key="11">
    <source>
        <dbReference type="ARBA" id="ARBA00041517"/>
    </source>
</evidence>
<dbReference type="GO" id="GO:0005858">
    <property type="term" value="C:axonemal dynein complex"/>
    <property type="evidence" value="ECO:0007669"/>
    <property type="project" value="InterPro"/>
</dbReference>
<keyword evidence="5" id="KW-0969">Cilium</keyword>
<dbReference type="AlphaFoldDB" id="A0AAJ7FLA3"/>
<dbReference type="PANTHER" id="PTHR21625:SF0">
    <property type="entry name" value="DYNEIN REGULATORY COMPLEX SUBUNIT 2"/>
    <property type="match status" value="1"/>
</dbReference>
<keyword evidence="15" id="KW-1185">Reference proteome</keyword>
<evidence type="ECO:0000256" key="4">
    <source>
        <dbReference type="ARBA" id="ARBA00023054"/>
    </source>
</evidence>
<organism evidence="15 16">
    <name type="scientific">Cephus cinctus</name>
    <name type="common">Wheat stem sawfly</name>
    <dbReference type="NCBI Taxonomy" id="211228"/>
    <lineage>
        <taxon>Eukaryota</taxon>
        <taxon>Metazoa</taxon>
        <taxon>Ecdysozoa</taxon>
        <taxon>Arthropoda</taxon>
        <taxon>Hexapoda</taxon>
        <taxon>Insecta</taxon>
        <taxon>Pterygota</taxon>
        <taxon>Neoptera</taxon>
        <taxon>Endopterygota</taxon>
        <taxon>Hymenoptera</taxon>
        <taxon>Cephoidea</taxon>
        <taxon>Cephidae</taxon>
        <taxon>Cephus</taxon>
    </lineage>
</organism>
<evidence type="ECO:0000256" key="9">
    <source>
        <dbReference type="ARBA" id="ARBA00038424"/>
    </source>
</evidence>
<name>A0AAJ7FLA3_CEPCN</name>
<evidence type="ECO:0000256" key="8">
    <source>
        <dbReference type="ARBA" id="ARBA00037841"/>
    </source>
</evidence>
<dbReference type="GO" id="GO:0070286">
    <property type="term" value="P:axonemal dynein complex assembly"/>
    <property type="evidence" value="ECO:0007669"/>
    <property type="project" value="InterPro"/>
</dbReference>
<dbReference type="GeneID" id="107268790"/>
<evidence type="ECO:0000259" key="14">
    <source>
        <dbReference type="Pfam" id="PF14772"/>
    </source>
</evidence>
<keyword evidence="6" id="KW-0206">Cytoskeleton</keyword>
<feature type="coiled-coil region" evidence="13">
    <location>
        <begin position="151"/>
        <end position="178"/>
    </location>
</feature>
<dbReference type="Pfam" id="PF14772">
    <property type="entry name" value="NYD-SP28"/>
    <property type="match status" value="1"/>
</dbReference>
<feature type="coiled-coil region" evidence="13">
    <location>
        <begin position="269"/>
        <end position="307"/>
    </location>
</feature>
<feature type="domain" description="Dynein regulatory complex protein 1/2 N-terminal" evidence="14">
    <location>
        <begin position="27"/>
        <end position="124"/>
    </location>
</feature>
<evidence type="ECO:0000256" key="13">
    <source>
        <dbReference type="SAM" id="Coils"/>
    </source>
</evidence>
<evidence type="ECO:0000256" key="1">
    <source>
        <dbReference type="ARBA" id="ARBA00004611"/>
    </source>
</evidence>
<keyword evidence="4 13" id="KW-0175">Coiled coil</keyword>
<keyword evidence="7" id="KW-0966">Cell projection</keyword>
<evidence type="ECO:0000256" key="6">
    <source>
        <dbReference type="ARBA" id="ARBA00023212"/>
    </source>
</evidence>
<evidence type="ECO:0000256" key="5">
    <source>
        <dbReference type="ARBA" id="ARBA00023069"/>
    </source>
</evidence>
<dbReference type="GO" id="GO:0060285">
    <property type="term" value="P:cilium-dependent cell motility"/>
    <property type="evidence" value="ECO:0007669"/>
    <property type="project" value="TreeGrafter"/>
</dbReference>
<dbReference type="Proteomes" id="UP000694920">
    <property type="component" value="Unplaced"/>
</dbReference>
<evidence type="ECO:0000256" key="2">
    <source>
        <dbReference type="ARBA" id="ARBA00022490"/>
    </source>
</evidence>
<evidence type="ECO:0000256" key="10">
    <source>
        <dbReference type="ARBA" id="ARBA00040899"/>
    </source>
</evidence>
<dbReference type="KEGG" id="ccin:107268790"/>
<proteinExistence type="inferred from homology"/>
<gene>
    <name evidence="16" type="primary">LOC107268790</name>
</gene>
<evidence type="ECO:0000256" key="3">
    <source>
        <dbReference type="ARBA" id="ARBA00022846"/>
    </source>
</evidence>
<comment type="function">
    <text evidence="12">Component of the nexin-dynein regulatory complex (N-DRC), a key regulator of ciliary/flagellar motility which maintains the alignment and integrity of the distal axoneme and regulates microtubule sliding in motile axonemes. Plays a critical role in the assembly of N-DRC and also stabilizes the assembly of multiple inner dynein arms and radial spokes. Coassembles with DRC1 to form a central scaffold needed for assembly of the N-DRC and its attachment to the outer doublet microtubules.</text>
</comment>
<evidence type="ECO:0000256" key="12">
    <source>
        <dbReference type="ARBA" id="ARBA00045865"/>
    </source>
</evidence>
<evidence type="ECO:0000313" key="15">
    <source>
        <dbReference type="Proteomes" id="UP000694920"/>
    </source>
</evidence>
<dbReference type="PANTHER" id="PTHR21625">
    <property type="entry name" value="NYD-SP28 PROTEIN"/>
    <property type="match status" value="1"/>
</dbReference>
<comment type="subcellular location">
    <subcellularLocation>
        <location evidence="1">Cytoplasm</location>
        <location evidence="1">Cytoskeleton</location>
        <location evidence="1">Flagellum axoneme</location>
    </subcellularLocation>
    <subcellularLocation>
        <location evidence="8">Cytoplasm</location>
        <location evidence="8">Cytoskeleton</location>
        <location evidence="8">Flagellum basal body</location>
    </subcellularLocation>
</comment>
<evidence type="ECO:0000256" key="7">
    <source>
        <dbReference type="ARBA" id="ARBA00023273"/>
    </source>
</evidence>
<dbReference type="GO" id="GO:0003352">
    <property type="term" value="P:regulation of cilium movement"/>
    <property type="evidence" value="ECO:0007669"/>
    <property type="project" value="TreeGrafter"/>
</dbReference>
<reference evidence="16" key="1">
    <citation type="submission" date="2025-08" db="UniProtKB">
        <authorList>
            <consortium name="RefSeq"/>
        </authorList>
    </citation>
    <scope>IDENTIFICATION</scope>
</reference>
<protein>
    <recommendedName>
        <fullName evidence="10">Dynein regulatory complex subunit 2</fullName>
    </recommendedName>
    <alternativeName>
        <fullName evidence="11">Coiled-coil domain-containing protein 65</fullName>
    </alternativeName>
</protein>
<dbReference type="InterPro" id="IPR039750">
    <property type="entry name" value="DRC1/DRC2"/>
</dbReference>